<evidence type="ECO:0000313" key="4">
    <source>
        <dbReference type="Proteomes" id="UP001592528"/>
    </source>
</evidence>
<dbReference type="EMBL" id="JBHEZZ010000011">
    <property type="protein sequence ID" value="MFC1403716.1"/>
    <property type="molecule type" value="Genomic_DNA"/>
</dbReference>
<dbReference type="RefSeq" id="WP_157623497.1">
    <property type="nucleotide sequence ID" value="NZ_JBHEZZ010000011.1"/>
</dbReference>
<feature type="region of interest" description="Disordered" evidence="1">
    <location>
        <begin position="25"/>
        <end position="52"/>
    </location>
</feature>
<evidence type="ECO:0000313" key="3">
    <source>
        <dbReference type="EMBL" id="MFC1403716.1"/>
    </source>
</evidence>
<evidence type="ECO:0000256" key="2">
    <source>
        <dbReference type="SAM" id="Phobius"/>
    </source>
</evidence>
<reference evidence="3 4" key="1">
    <citation type="submission" date="2024-09" db="EMBL/GenBank/DDBJ databases">
        <authorList>
            <person name="Lee S.D."/>
        </authorList>
    </citation>
    <scope>NUCLEOTIDE SEQUENCE [LARGE SCALE GENOMIC DNA]</scope>
    <source>
        <strain evidence="3 4">N1-5</strain>
    </source>
</reference>
<evidence type="ECO:0000256" key="1">
    <source>
        <dbReference type="SAM" id="MobiDB-lite"/>
    </source>
</evidence>
<protein>
    <submittedName>
        <fullName evidence="3">Uncharacterized protein</fullName>
    </submittedName>
</protein>
<feature type="compositionally biased region" description="Basic residues" evidence="1">
    <location>
        <begin position="33"/>
        <end position="42"/>
    </location>
</feature>
<keyword evidence="2" id="KW-0812">Transmembrane</keyword>
<keyword evidence="4" id="KW-1185">Reference proteome</keyword>
<comment type="caution">
    <text evidence="3">The sequence shown here is derived from an EMBL/GenBank/DDBJ whole genome shotgun (WGS) entry which is preliminary data.</text>
</comment>
<dbReference type="Proteomes" id="UP001592528">
    <property type="component" value="Unassembled WGS sequence"/>
</dbReference>
<keyword evidence="2" id="KW-1133">Transmembrane helix</keyword>
<proteinExistence type="predicted"/>
<name>A0ABV6UQP6_9ACTN</name>
<sequence length="52" mass="5442">MVGVVLVGIVIALLAVAAIGFTLWNDGQGLPRGRSRDRSGRRRPPDGGPSDD</sequence>
<organism evidence="3 4">
    <name type="scientific">Streptacidiphilus cavernicola</name>
    <dbReference type="NCBI Taxonomy" id="3342716"/>
    <lineage>
        <taxon>Bacteria</taxon>
        <taxon>Bacillati</taxon>
        <taxon>Actinomycetota</taxon>
        <taxon>Actinomycetes</taxon>
        <taxon>Kitasatosporales</taxon>
        <taxon>Streptomycetaceae</taxon>
        <taxon>Streptacidiphilus</taxon>
    </lineage>
</organism>
<gene>
    <name evidence="3" type="ORF">ACEZDJ_20710</name>
</gene>
<feature type="transmembrane region" description="Helical" evidence="2">
    <location>
        <begin position="6"/>
        <end position="24"/>
    </location>
</feature>
<accession>A0ABV6UQP6</accession>
<keyword evidence="2" id="KW-0472">Membrane</keyword>